<organism evidence="2 3">
    <name type="scientific">Candidatus Shapirobacteria bacterium CG07_land_8_20_14_0_80_39_12</name>
    <dbReference type="NCBI Taxonomy" id="1974480"/>
    <lineage>
        <taxon>Bacteria</taxon>
        <taxon>Candidatus Shapironibacteriota</taxon>
    </lineage>
</organism>
<dbReference type="InterPro" id="IPR047140">
    <property type="entry name" value="LabA"/>
</dbReference>
<dbReference type="CDD" id="cd10911">
    <property type="entry name" value="PIN_LabA"/>
    <property type="match status" value="1"/>
</dbReference>
<dbReference type="InterPro" id="IPR021139">
    <property type="entry name" value="NYN"/>
</dbReference>
<protein>
    <submittedName>
        <fullName evidence="2">NYN domain-containing protein</fullName>
    </submittedName>
</protein>
<reference evidence="3" key="1">
    <citation type="submission" date="2017-09" db="EMBL/GenBank/DDBJ databases">
        <title>Depth-based differentiation of microbial function through sediment-hosted aquifers and enrichment of novel symbionts in the deep terrestrial subsurface.</title>
        <authorList>
            <person name="Probst A.J."/>
            <person name="Ladd B."/>
            <person name="Jarett J.K."/>
            <person name="Geller-Mcgrath D.E."/>
            <person name="Sieber C.M.K."/>
            <person name="Emerson J.B."/>
            <person name="Anantharaman K."/>
            <person name="Thomas B.C."/>
            <person name="Malmstrom R."/>
            <person name="Stieglmeier M."/>
            <person name="Klingl A."/>
            <person name="Woyke T."/>
            <person name="Ryan C.M."/>
            <person name="Banfield J.F."/>
        </authorList>
    </citation>
    <scope>NUCLEOTIDE SEQUENCE [LARGE SCALE GENOMIC DNA]</scope>
</reference>
<dbReference type="GO" id="GO:0004540">
    <property type="term" value="F:RNA nuclease activity"/>
    <property type="evidence" value="ECO:0007669"/>
    <property type="project" value="InterPro"/>
</dbReference>
<name>A0A2M6YQA2_9BACT</name>
<dbReference type="EMBL" id="PEXA01000023">
    <property type="protein sequence ID" value="PIU33307.1"/>
    <property type="molecule type" value="Genomic_DNA"/>
</dbReference>
<evidence type="ECO:0000259" key="1">
    <source>
        <dbReference type="Pfam" id="PF01936"/>
    </source>
</evidence>
<evidence type="ECO:0000313" key="3">
    <source>
        <dbReference type="Proteomes" id="UP000229559"/>
    </source>
</evidence>
<dbReference type="Gene3D" id="3.40.50.1010">
    <property type="entry name" value="5'-nuclease"/>
    <property type="match status" value="1"/>
</dbReference>
<accession>A0A2M6YQA2</accession>
<comment type="caution">
    <text evidence="2">The sequence shown here is derived from an EMBL/GenBank/DDBJ whole genome shotgun (WGS) entry which is preliminary data.</text>
</comment>
<dbReference type="PANTHER" id="PTHR35458">
    <property type="entry name" value="SLR0755 PROTEIN"/>
    <property type="match status" value="1"/>
</dbReference>
<dbReference type="AlphaFoldDB" id="A0A2M6YQA2"/>
<feature type="domain" description="NYN" evidence="1">
    <location>
        <begin position="16"/>
        <end position="165"/>
    </location>
</feature>
<dbReference type="PANTHER" id="PTHR35458:SF2">
    <property type="entry name" value="SLR0755 PROTEIN"/>
    <property type="match status" value="1"/>
</dbReference>
<gene>
    <name evidence="2" type="ORF">COT04_00735</name>
</gene>
<evidence type="ECO:0000313" key="2">
    <source>
        <dbReference type="EMBL" id="PIU33307.1"/>
    </source>
</evidence>
<proteinExistence type="predicted"/>
<dbReference type="Pfam" id="PF01936">
    <property type="entry name" value="NYN"/>
    <property type="match status" value="1"/>
</dbReference>
<sequence>MPKLKKLNLKDFTKGRVAVFIDAANILYSQKTLGWKIDYQKLKKWVAFQVKLVGLYYYTGKVGKLEKQIKFIHRLENLGYKVIAKEVKFIKINTTKTFPKANLDVELALDAFRLAKEYDTLLLFSGDSDFAYLLDLLKKLNKRTIVISTRGHISKELLERAKYIDLRKLKPFIRFEQKNQELPEGTPEV</sequence>
<dbReference type="Proteomes" id="UP000229559">
    <property type="component" value="Unassembled WGS sequence"/>
</dbReference>